<evidence type="ECO:0000313" key="2">
    <source>
        <dbReference type="Proteomes" id="UP001470023"/>
    </source>
</evidence>
<comment type="caution">
    <text evidence="1">The sequence shown here is derived from an EMBL/GenBank/DDBJ whole genome shotgun (WGS) entry which is preliminary data.</text>
</comment>
<sequence length="175" mass="19042">MSGEVVTVCLPPEAGADLHAALAAALAPLDMNGRHEPYQGEWDHWRLGQPDHAFMVVPRHEARPRLVRDLTPRRGRERRAVPGLCDGGPRALLDFAAMGAGAPANAERHWASLSDEDRRGHVFEFADTWVVASDHLLTVGGTWVSGGFLDDSVTTHAYLDQLAAGTLVVRVEIHC</sequence>
<dbReference type="Proteomes" id="UP001470023">
    <property type="component" value="Unassembled WGS sequence"/>
</dbReference>
<accession>A0ABV1U4I3</accession>
<organism evidence="1 2">
    <name type="scientific">Streptomyces sp. 900105245</name>
    <dbReference type="NCBI Taxonomy" id="3154379"/>
    <lineage>
        <taxon>Bacteria</taxon>
        <taxon>Bacillati</taxon>
        <taxon>Actinomycetota</taxon>
        <taxon>Actinomycetes</taxon>
        <taxon>Kitasatosporales</taxon>
        <taxon>Streptomycetaceae</taxon>
        <taxon>Streptomyces</taxon>
    </lineage>
</organism>
<dbReference type="EMBL" id="JBEPAZ010000008">
    <property type="protein sequence ID" value="MER6428621.1"/>
    <property type="molecule type" value="Genomic_DNA"/>
</dbReference>
<name>A0ABV1U4I3_9ACTN</name>
<proteinExistence type="predicted"/>
<protein>
    <submittedName>
        <fullName evidence="1">Uncharacterized protein</fullName>
    </submittedName>
</protein>
<evidence type="ECO:0000313" key="1">
    <source>
        <dbReference type="EMBL" id="MER6428621.1"/>
    </source>
</evidence>
<reference evidence="1 2" key="1">
    <citation type="submission" date="2024-06" db="EMBL/GenBank/DDBJ databases">
        <title>The Natural Products Discovery Center: Release of the First 8490 Sequenced Strains for Exploring Actinobacteria Biosynthetic Diversity.</title>
        <authorList>
            <person name="Kalkreuter E."/>
            <person name="Kautsar S.A."/>
            <person name="Yang D."/>
            <person name="Bader C.D."/>
            <person name="Teijaro C.N."/>
            <person name="Fluegel L."/>
            <person name="Davis C.M."/>
            <person name="Simpson J.R."/>
            <person name="Lauterbach L."/>
            <person name="Steele A.D."/>
            <person name="Gui C."/>
            <person name="Meng S."/>
            <person name="Li G."/>
            <person name="Viehrig K."/>
            <person name="Ye F."/>
            <person name="Su P."/>
            <person name="Kiefer A.F."/>
            <person name="Nichols A."/>
            <person name="Cepeda A.J."/>
            <person name="Yan W."/>
            <person name="Fan B."/>
            <person name="Jiang Y."/>
            <person name="Adhikari A."/>
            <person name="Zheng C.-J."/>
            <person name="Schuster L."/>
            <person name="Cowan T.M."/>
            <person name="Smanski M.J."/>
            <person name="Chevrette M.G."/>
            <person name="De Carvalho L.P.S."/>
            <person name="Shen B."/>
        </authorList>
    </citation>
    <scope>NUCLEOTIDE SEQUENCE [LARGE SCALE GENOMIC DNA]</scope>
    <source>
        <strain evidence="1 2">NPDC001166</strain>
    </source>
</reference>
<dbReference type="RefSeq" id="WP_352063501.1">
    <property type="nucleotide sequence ID" value="NZ_JBEPAW010000118.1"/>
</dbReference>
<gene>
    <name evidence="1" type="ORF">ABT272_12850</name>
</gene>
<keyword evidence="2" id="KW-1185">Reference proteome</keyword>